<evidence type="ECO:0000313" key="17">
    <source>
        <dbReference type="Proteomes" id="UP000314986"/>
    </source>
</evidence>
<keyword evidence="9" id="KW-1015">Disulfide bond</keyword>
<reference evidence="16" key="4">
    <citation type="submission" date="2025-08" db="UniProtKB">
        <authorList>
            <consortium name="Ensembl"/>
        </authorList>
    </citation>
    <scope>IDENTIFICATION</scope>
</reference>
<feature type="transmembrane region" description="Helical" evidence="13">
    <location>
        <begin position="190"/>
        <end position="209"/>
    </location>
</feature>
<dbReference type="InterPro" id="IPR036179">
    <property type="entry name" value="Ig-like_dom_sf"/>
</dbReference>
<evidence type="ECO:0000256" key="4">
    <source>
        <dbReference type="ARBA" id="ARBA00022729"/>
    </source>
</evidence>
<dbReference type="GO" id="GO:0016020">
    <property type="term" value="C:membrane"/>
    <property type="evidence" value="ECO:0007669"/>
    <property type="project" value="UniProtKB-SubCell"/>
</dbReference>
<feature type="domain" description="Ig-like" evidence="15">
    <location>
        <begin position="76"/>
        <end position="160"/>
    </location>
</feature>
<dbReference type="PRINTS" id="PR01537">
    <property type="entry name" value="INTRLKN1R1F"/>
</dbReference>
<dbReference type="PROSITE" id="PS50835">
    <property type="entry name" value="IG_LIKE"/>
    <property type="match status" value="1"/>
</dbReference>
<evidence type="ECO:0000256" key="10">
    <source>
        <dbReference type="ARBA" id="ARBA00023170"/>
    </source>
</evidence>
<reference evidence="17" key="2">
    <citation type="journal article" date="2007" name="PLoS Biol.">
        <title>Survey sequencing and comparative analysis of the elephant shark (Callorhinchus milii) genome.</title>
        <authorList>
            <person name="Venkatesh B."/>
            <person name="Kirkness E.F."/>
            <person name="Loh Y.H."/>
            <person name="Halpern A.L."/>
            <person name="Lee A.P."/>
            <person name="Johnson J."/>
            <person name="Dandona N."/>
            <person name="Viswanathan L.D."/>
            <person name="Tay A."/>
            <person name="Venter J.C."/>
            <person name="Strausberg R.L."/>
            <person name="Brenner S."/>
        </authorList>
    </citation>
    <scope>NUCLEOTIDE SEQUENCE [LARGE SCALE GENOMIC DNA]</scope>
</reference>
<dbReference type="Ensembl" id="ENSCMIT00000041951.1">
    <property type="protein sequence ID" value="ENSCMIP00000041366.1"/>
    <property type="gene ID" value="ENSCMIG00000017243.1"/>
</dbReference>
<dbReference type="PANTHER" id="PTHR11890">
    <property type="entry name" value="INTERLEUKIN-1 RECEPTOR FAMILY MEMBER"/>
    <property type="match status" value="1"/>
</dbReference>
<evidence type="ECO:0000313" key="16">
    <source>
        <dbReference type="Ensembl" id="ENSCMIP00000041366.1"/>
    </source>
</evidence>
<comment type="subcellular location">
    <subcellularLocation>
        <location evidence="1">Membrane</location>
        <topology evidence="1">Single-pass type I membrane protein</topology>
    </subcellularLocation>
</comment>
<dbReference type="InterPro" id="IPR004074">
    <property type="entry name" value="IL-1_rcpt_I/II-typ"/>
</dbReference>
<keyword evidence="6" id="KW-0378">Hydrolase</keyword>
<organism evidence="16 17">
    <name type="scientific">Callorhinchus milii</name>
    <name type="common">Ghost shark</name>
    <dbReference type="NCBI Taxonomy" id="7868"/>
    <lineage>
        <taxon>Eukaryota</taxon>
        <taxon>Metazoa</taxon>
        <taxon>Chordata</taxon>
        <taxon>Craniata</taxon>
        <taxon>Vertebrata</taxon>
        <taxon>Chondrichthyes</taxon>
        <taxon>Holocephali</taxon>
        <taxon>Chimaeriformes</taxon>
        <taxon>Callorhinchidae</taxon>
        <taxon>Callorhinchus</taxon>
    </lineage>
</organism>
<keyword evidence="8 13" id="KW-0472">Membrane</keyword>
<dbReference type="SMART" id="SM00255">
    <property type="entry name" value="TIR"/>
    <property type="match status" value="1"/>
</dbReference>
<keyword evidence="17" id="KW-1185">Reference proteome</keyword>
<dbReference type="PRINTS" id="PR01536">
    <property type="entry name" value="INTRLKN1R12F"/>
</dbReference>
<dbReference type="InterPro" id="IPR035897">
    <property type="entry name" value="Toll_tir_struct_dom_sf"/>
</dbReference>
<protein>
    <submittedName>
        <fullName evidence="16">Interleukin-18 receptor 1-like</fullName>
    </submittedName>
</protein>
<dbReference type="GO" id="GO:0004908">
    <property type="term" value="F:interleukin-1 receptor activity"/>
    <property type="evidence" value="ECO:0007669"/>
    <property type="project" value="InterPro"/>
</dbReference>
<dbReference type="InterPro" id="IPR015621">
    <property type="entry name" value="IL-1_rcpt_fam"/>
</dbReference>
<evidence type="ECO:0000256" key="8">
    <source>
        <dbReference type="ARBA" id="ARBA00023136"/>
    </source>
</evidence>
<reference evidence="17" key="3">
    <citation type="journal article" date="2014" name="Nature">
        <title>Elephant shark genome provides unique insights into gnathostome evolution.</title>
        <authorList>
            <consortium name="International Elephant Shark Genome Sequencing Consortium"/>
            <person name="Venkatesh B."/>
            <person name="Lee A.P."/>
            <person name="Ravi V."/>
            <person name="Maurya A.K."/>
            <person name="Lian M.M."/>
            <person name="Swann J.B."/>
            <person name="Ohta Y."/>
            <person name="Flajnik M.F."/>
            <person name="Sutoh Y."/>
            <person name="Kasahara M."/>
            <person name="Hoon S."/>
            <person name="Gangu V."/>
            <person name="Roy S.W."/>
            <person name="Irimia M."/>
            <person name="Korzh V."/>
            <person name="Kondrychyn I."/>
            <person name="Lim Z.W."/>
            <person name="Tay B.H."/>
            <person name="Tohari S."/>
            <person name="Kong K.W."/>
            <person name="Ho S."/>
            <person name="Lorente-Galdos B."/>
            <person name="Quilez J."/>
            <person name="Marques-Bonet T."/>
            <person name="Raney B.J."/>
            <person name="Ingham P.W."/>
            <person name="Tay A."/>
            <person name="Hillier L.W."/>
            <person name="Minx P."/>
            <person name="Boehm T."/>
            <person name="Wilson R.K."/>
            <person name="Brenner S."/>
            <person name="Warren W.C."/>
        </authorList>
    </citation>
    <scope>NUCLEOTIDE SEQUENCE [LARGE SCALE GENOMIC DNA]</scope>
</reference>
<proteinExistence type="inferred from homology"/>
<evidence type="ECO:0000256" key="1">
    <source>
        <dbReference type="ARBA" id="ARBA00004479"/>
    </source>
</evidence>
<dbReference type="InterPro" id="IPR007110">
    <property type="entry name" value="Ig-like_dom"/>
</dbReference>
<reference evidence="16" key="5">
    <citation type="submission" date="2025-09" db="UniProtKB">
        <authorList>
            <consortium name="Ensembl"/>
        </authorList>
    </citation>
    <scope>IDENTIFICATION</scope>
</reference>
<dbReference type="InterPro" id="IPR013783">
    <property type="entry name" value="Ig-like_fold"/>
</dbReference>
<reference evidence="17" key="1">
    <citation type="journal article" date="2006" name="Science">
        <title>Ancient noncoding elements conserved in the human genome.</title>
        <authorList>
            <person name="Venkatesh B."/>
            <person name="Kirkness E.F."/>
            <person name="Loh Y.H."/>
            <person name="Halpern A.L."/>
            <person name="Lee A.P."/>
            <person name="Johnson J."/>
            <person name="Dandona N."/>
            <person name="Viswanathan L.D."/>
            <person name="Tay A."/>
            <person name="Venter J.C."/>
            <person name="Strausberg R.L."/>
            <person name="Brenner S."/>
        </authorList>
    </citation>
    <scope>NUCLEOTIDE SEQUENCE [LARGE SCALE GENOMIC DNA]</scope>
</reference>
<keyword evidence="3 13" id="KW-0812">Transmembrane</keyword>
<dbReference type="InterPro" id="IPR000157">
    <property type="entry name" value="TIR_dom"/>
</dbReference>
<evidence type="ECO:0000256" key="5">
    <source>
        <dbReference type="ARBA" id="ARBA00022737"/>
    </source>
</evidence>
<dbReference type="GO" id="GO:0016787">
    <property type="term" value="F:hydrolase activity"/>
    <property type="evidence" value="ECO:0007669"/>
    <property type="project" value="UniProtKB-KW"/>
</dbReference>
<evidence type="ECO:0000259" key="14">
    <source>
        <dbReference type="PROSITE" id="PS50104"/>
    </source>
</evidence>
<dbReference type="AlphaFoldDB" id="A0A4W3JQ51"/>
<evidence type="ECO:0000256" key="3">
    <source>
        <dbReference type="ARBA" id="ARBA00022692"/>
    </source>
</evidence>
<dbReference type="PANTHER" id="PTHR11890:SF6">
    <property type="entry name" value="INTERLEUKIN-18 RECEPTOR 1"/>
    <property type="match status" value="1"/>
</dbReference>
<keyword evidence="7 13" id="KW-1133">Transmembrane helix</keyword>
<evidence type="ECO:0000256" key="6">
    <source>
        <dbReference type="ARBA" id="ARBA00022801"/>
    </source>
</evidence>
<dbReference type="GeneTree" id="ENSGT01090000259985"/>
<evidence type="ECO:0000259" key="15">
    <source>
        <dbReference type="PROSITE" id="PS50835"/>
    </source>
</evidence>
<accession>A0A4W3JQ51</accession>
<dbReference type="Proteomes" id="UP000314986">
    <property type="component" value="Unassembled WGS sequence"/>
</dbReference>
<dbReference type="PROSITE" id="PS50104">
    <property type="entry name" value="TIR"/>
    <property type="match status" value="1"/>
</dbReference>
<dbReference type="SUPFAM" id="SSF52200">
    <property type="entry name" value="Toll/Interleukin receptor TIR domain"/>
    <property type="match status" value="1"/>
</dbReference>
<name>A0A4W3JQ51_CALMI</name>
<dbReference type="Gene3D" id="3.40.50.10140">
    <property type="entry name" value="Toll/interleukin-1 receptor homology (TIR) domain"/>
    <property type="match status" value="1"/>
</dbReference>
<keyword evidence="4" id="KW-0732">Signal</keyword>
<evidence type="ECO:0000256" key="11">
    <source>
        <dbReference type="ARBA" id="ARBA00023180"/>
    </source>
</evidence>
<dbReference type="FunFam" id="3.40.50.10140:FF:000002">
    <property type="entry name" value="Interleukin 1 receptor accessory protein"/>
    <property type="match status" value="1"/>
</dbReference>
<dbReference type="Gene3D" id="2.60.40.10">
    <property type="entry name" value="Immunoglobulins"/>
    <property type="match status" value="2"/>
</dbReference>
<evidence type="ECO:0000256" key="9">
    <source>
        <dbReference type="ARBA" id="ARBA00023157"/>
    </source>
</evidence>
<keyword evidence="11" id="KW-0325">Glycoprotein</keyword>
<evidence type="ECO:0000256" key="12">
    <source>
        <dbReference type="ARBA" id="ARBA00023319"/>
    </source>
</evidence>
<evidence type="ECO:0000256" key="2">
    <source>
        <dbReference type="ARBA" id="ARBA00009752"/>
    </source>
</evidence>
<sequence>FNKHLYYCQSVHSSDFILQDCQTQVHTGAFYLIEKLEKDNAGYYTCKLSLDNAGIQYNITRTWNLTLEDAIDLSKPKLVYPHQERIVVDIGENRTFECKVVAQPDDLIQIAWKSNGTLIKDCNQNESVCTRKTLEGSGIIVKPLVFNSIKKEHLNRPFKCILSLEGSLTHGQIILQEKENSDIGRIIKPLFGVIVIIIIVAALCIQYKVEIVLLFRELMGSDETLGDGKEFDAYVLLLKSGKTLVNAEEEQQFALELLPSVLEQQFGYQLCIFERDAPPGGASADYVLLSIKKCRRLIIILSDEWIAADDSSMYELMTGLHQALVERIIKPILIEFKPIKNYKILPESLQLICKSKKMVKWRGTKSVSKKSYFWKKMRYLMPAKLANYSEHETETLGKKL</sequence>
<comment type="similarity">
    <text evidence="2">Belongs to the interleukin-1 receptor family.</text>
</comment>
<dbReference type="SUPFAM" id="SSF48726">
    <property type="entry name" value="Immunoglobulin"/>
    <property type="match status" value="1"/>
</dbReference>
<dbReference type="STRING" id="7868.ENSCMIP00000041366"/>
<keyword evidence="5" id="KW-0677">Repeat</keyword>
<evidence type="ECO:0000256" key="13">
    <source>
        <dbReference type="SAM" id="Phobius"/>
    </source>
</evidence>
<feature type="domain" description="TIR" evidence="14">
    <location>
        <begin position="229"/>
        <end position="381"/>
    </location>
</feature>
<dbReference type="Pfam" id="PF01582">
    <property type="entry name" value="TIR"/>
    <property type="match status" value="1"/>
</dbReference>
<keyword evidence="10" id="KW-0675">Receptor</keyword>
<dbReference type="OMA" id="HFMGRDE"/>
<evidence type="ECO:0000256" key="7">
    <source>
        <dbReference type="ARBA" id="ARBA00022989"/>
    </source>
</evidence>
<dbReference type="InParanoid" id="A0A4W3JQ51"/>
<keyword evidence="12" id="KW-0393">Immunoglobulin domain</keyword>